<keyword evidence="3" id="KW-0238">DNA-binding</keyword>
<evidence type="ECO:0000259" key="5">
    <source>
        <dbReference type="PROSITE" id="PS50931"/>
    </source>
</evidence>
<dbReference type="SUPFAM" id="SSF46785">
    <property type="entry name" value="Winged helix' DNA-binding domain"/>
    <property type="match status" value="1"/>
</dbReference>
<dbReference type="EMBL" id="VMNW02000031">
    <property type="protein sequence ID" value="KAA9159033.1"/>
    <property type="molecule type" value="Genomic_DNA"/>
</dbReference>
<evidence type="ECO:0000256" key="1">
    <source>
        <dbReference type="ARBA" id="ARBA00009437"/>
    </source>
</evidence>
<evidence type="ECO:0000313" key="7">
    <source>
        <dbReference type="Proteomes" id="UP000319769"/>
    </source>
</evidence>
<gene>
    <name evidence="6" type="ORF">FPZ12_021010</name>
</gene>
<evidence type="ECO:0000313" key="6">
    <source>
        <dbReference type="EMBL" id="KAA9159033.1"/>
    </source>
</evidence>
<dbReference type="RefSeq" id="WP_144756367.1">
    <property type="nucleotide sequence ID" value="NZ_VMNW02000031.1"/>
</dbReference>
<protein>
    <submittedName>
        <fullName evidence="6">LysR family transcriptional regulator</fullName>
    </submittedName>
</protein>
<comment type="caution">
    <text evidence="6">The sequence shown here is derived from an EMBL/GenBank/DDBJ whole genome shotgun (WGS) entry which is preliminary data.</text>
</comment>
<dbReference type="Pfam" id="PF03466">
    <property type="entry name" value="LysR_substrate"/>
    <property type="match status" value="1"/>
</dbReference>
<dbReference type="Pfam" id="PF00126">
    <property type="entry name" value="HTH_1"/>
    <property type="match status" value="1"/>
</dbReference>
<keyword evidence="2" id="KW-0805">Transcription regulation</keyword>
<dbReference type="Gene3D" id="3.40.190.10">
    <property type="entry name" value="Periplasmic binding protein-like II"/>
    <property type="match status" value="2"/>
</dbReference>
<dbReference type="PANTHER" id="PTHR30346:SF17">
    <property type="entry name" value="LYSR FAMILY TRANSCRIPTIONAL REGULATOR"/>
    <property type="match status" value="1"/>
</dbReference>
<keyword evidence="4" id="KW-0804">Transcription</keyword>
<dbReference type="InterPro" id="IPR005119">
    <property type="entry name" value="LysR_subst-bd"/>
</dbReference>
<name>A0A5N0UZH7_9PSEU</name>
<evidence type="ECO:0000256" key="4">
    <source>
        <dbReference type="ARBA" id="ARBA00023163"/>
    </source>
</evidence>
<dbReference type="InterPro" id="IPR036388">
    <property type="entry name" value="WH-like_DNA-bd_sf"/>
</dbReference>
<dbReference type="InterPro" id="IPR000847">
    <property type="entry name" value="LysR_HTH_N"/>
</dbReference>
<dbReference type="InterPro" id="IPR036390">
    <property type="entry name" value="WH_DNA-bd_sf"/>
</dbReference>
<evidence type="ECO:0000256" key="3">
    <source>
        <dbReference type="ARBA" id="ARBA00023125"/>
    </source>
</evidence>
<keyword evidence="7" id="KW-1185">Reference proteome</keyword>
<dbReference type="GO" id="GO:0003677">
    <property type="term" value="F:DNA binding"/>
    <property type="evidence" value="ECO:0007669"/>
    <property type="project" value="UniProtKB-KW"/>
</dbReference>
<dbReference type="GO" id="GO:0003700">
    <property type="term" value="F:DNA-binding transcription factor activity"/>
    <property type="evidence" value="ECO:0007669"/>
    <property type="project" value="InterPro"/>
</dbReference>
<dbReference type="Gene3D" id="1.10.10.10">
    <property type="entry name" value="Winged helix-like DNA-binding domain superfamily/Winged helix DNA-binding domain"/>
    <property type="match status" value="1"/>
</dbReference>
<dbReference type="GO" id="GO:0032993">
    <property type="term" value="C:protein-DNA complex"/>
    <property type="evidence" value="ECO:0007669"/>
    <property type="project" value="TreeGrafter"/>
</dbReference>
<dbReference type="PROSITE" id="PS50931">
    <property type="entry name" value="HTH_LYSR"/>
    <property type="match status" value="1"/>
</dbReference>
<proteinExistence type="inferred from homology"/>
<reference evidence="6" key="1">
    <citation type="submission" date="2019-09" db="EMBL/GenBank/DDBJ databases">
        <authorList>
            <person name="Teo W.F.A."/>
            <person name="Duangmal K."/>
        </authorList>
    </citation>
    <scope>NUCLEOTIDE SEQUENCE [LARGE SCALE GENOMIC DNA]</scope>
    <source>
        <strain evidence="6">K81G1</strain>
    </source>
</reference>
<dbReference type="PANTHER" id="PTHR30346">
    <property type="entry name" value="TRANSCRIPTIONAL DUAL REGULATOR HCAR-RELATED"/>
    <property type="match status" value="1"/>
</dbReference>
<feature type="domain" description="HTH lysR-type" evidence="5">
    <location>
        <begin position="3"/>
        <end position="60"/>
    </location>
</feature>
<evidence type="ECO:0000256" key="2">
    <source>
        <dbReference type="ARBA" id="ARBA00023015"/>
    </source>
</evidence>
<organism evidence="6 7">
    <name type="scientific">Amycolatopsis acidicola</name>
    <dbReference type="NCBI Taxonomy" id="2596893"/>
    <lineage>
        <taxon>Bacteria</taxon>
        <taxon>Bacillati</taxon>
        <taxon>Actinomycetota</taxon>
        <taxon>Actinomycetes</taxon>
        <taxon>Pseudonocardiales</taxon>
        <taxon>Pseudonocardiaceae</taxon>
        <taxon>Amycolatopsis</taxon>
    </lineage>
</organism>
<sequence length="299" mass="33416">MNIDFALLRSFVVLAEELHFARAAERLYIEQPALSQRIRRLERRIEVQLFDRDTRNVRLTPAGVEFLKDIRDVLERFDAAVARAQETASGDRGTIRVAYTFSVGYETLPVLLAGLDAGSGLQAEALELWENDVLDAVRRRRQDVGLVRYDPVDPELASVLIRRERLVLAVPHGHRLATTTEVSLAGLSEEQFVIIPRTVAPGYHAVIEKVFAKAGFEPETVANAVPGSRVMADLQRNNAVALLPSSAQRVHPEGVAAFLRIEEDFANLPVRLIHREDASTAVRAFADRAQQIARERGWL</sequence>
<dbReference type="FunFam" id="1.10.10.10:FF:000001">
    <property type="entry name" value="LysR family transcriptional regulator"/>
    <property type="match status" value="1"/>
</dbReference>
<comment type="similarity">
    <text evidence="1">Belongs to the LysR transcriptional regulatory family.</text>
</comment>
<dbReference type="AlphaFoldDB" id="A0A5N0UZH7"/>
<accession>A0A5N0UZH7</accession>
<dbReference type="SUPFAM" id="SSF53850">
    <property type="entry name" value="Periplasmic binding protein-like II"/>
    <property type="match status" value="1"/>
</dbReference>
<dbReference type="PRINTS" id="PR00039">
    <property type="entry name" value="HTHLYSR"/>
</dbReference>
<dbReference type="CDD" id="cd08414">
    <property type="entry name" value="PBP2_LTTR_aromatics_like"/>
    <property type="match status" value="1"/>
</dbReference>
<dbReference type="Proteomes" id="UP000319769">
    <property type="component" value="Unassembled WGS sequence"/>
</dbReference>
<dbReference type="OrthoDB" id="4140098at2"/>